<gene>
    <name evidence="2" type="ORF">NE237_001890</name>
</gene>
<feature type="compositionally biased region" description="Polar residues" evidence="1">
    <location>
        <begin position="160"/>
        <end position="180"/>
    </location>
</feature>
<evidence type="ECO:0000256" key="1">
    <source>
        <dbReference type="SAM" id="MobiDB-lite"/>
    </source>
</evidence>
<protein>
    <submittedName>
        <fullName evidence="2">Uncharacterized protein</fullName>
    </submittedName>
</protein>
<feature type="compositionally biased region" description="Low complexity" evidence="1">
    <location>
        <begin position="85"/>
        <end position="106"/>
    </location>
</feature>
<feature type="compositionally biased region" description="Polar residues" evidence="1">
    <location>
        <begin position="63"/>
        <end position="84"/>
    </location>
</feature>
<feature type="compositionally biased region" description="Polar residues" evidence="1">
    <location>
        <begin position="42"/>
        <end position="56"/>
    </location>
</feature>
<reference evidence="2" key="1">
    <citation type="journal article" date="2023" name="Plant J.">
        <title>The genome of the king protea, Protea cynaroides.</title>
        <authorList>
            <person name="Chang J."/>
            <person name="Duong T.A."/>
            <person name="Schoeman C."/>
            <person name="Ma X."/>
            <person name="Roodt D."/>
            <person name="Barker N."/>
            <person name="Li Z."/>
            <person name="Van de Peer Y."/>
            <person name="Mizrachi E."/>
        </authorList>
    </citation>
    <scope>NUCLEOTIDE SEQUENCE</scope>
    <source>
        <tissue evidence="2">Young leaves</tissue>
    </source>
</reference>
<proteinExistence type="predicted"/>
<sequence length="187" mass="19268">MVFYQLSKLRHKIKSSSRVQVSTSNMGQGESTAGENRYVHGQQLQVGGSRYDNTGTVEAGNVKPQNLPKSSRPSTYGENQKIQCASNSDGNAGSASDGNAVSASDGKTGNSGNGRNAGTYNNSGTVGGSEYQNTGTVEAGNVKPHNLPASSRPSIYGENQKIQCASGSDGNGGKYNNSGTVKLGNIG</sequence>
<comment type="caution">
    <text evidence="2">The sequence shown here is derived from an EMBL/GenBank/DDBJ whole genome shotgun (WGS) entry which is preliminary data.</text>
</comment>
<dbReference type="AlphaFoldDB" id="A0A9Q0QYV2"/>
<dbReference type="Proteomes" id="UP001141806">
    <property type="component" value="Unassembled WGS sequence"/>
</dbReference>
<name>A0A9Q0QYV2_9MAGN</name>
<feature type="compositionally biased region" description="Polar residues" evidence="1">
    <location>
        <begin position="107"/>
        <end position="136"/>
    </location>
</feature>
<keyword evidence="3" id="KW-1185">Reference proteome</keyword>
<feature type="region of interest" description="Disordered" evidence="1">
    <location>
        <begin position="16"/>
        <end position="187"/>
    </location>
</feature>
<dbReference type="EMBL" id="JAMYWD010000003">
    <property type="protein sequence ID" value="KAJ4976784.1"/>
    <property type="molecule type" value="Genomic_DNA"/>
</dbReference>
<evidence type="ECO:0000313" key="2">
    <source>
        <dbReference type="EMBL" id="KAJ4976784.1"/>
    </source>
</evidence>
<accession>A0A9Q0QYV2</accession>
<evidence type="ECO:0000313" key="3">
    <source>
        <dbReference type="Proteomes" id="UP001141806"/>
    </source>
</evidence>
<organism evidence="2 3">
    <name type="scientific">Protea cynaroides</name>
    <dbReference type="NCBI Taxonomy" id="273540"/>
    <lineage>
        <taxon>Eukaryota</taxon>
        <taxon>Viridiplantae</taxon>
        <taxon>Streptophyta</taxon>
        <taxon>Embryophyta</taxon>
        <taxon>Tracheophyta</taxon>
        <taxon>Spermatophyta</taxon>
        <taxon>Magnoliopsida</taxon>
        <taxon>Proteales</taxon>
        <taxon>Proteaceae</taxon>
        <taxon>Protea</taxon>
    </lineage>
</organism>
<feature type="compositionally biased region" description="Polar residues" evidence="1">
    <location>
        <begin position="16"/>
        <end position="34"/>
    </location>
</feature>